<reference evidence="4" key="1">
    <citation type="submission" date="2009-01" db="EMBL/GenBank/DDBJ databases">
        <title>Complete sequence of chromosome Cyanothece sp. PCC 7425.</title>
        <authorList>
            <consortium name="US DOE Joint Genome Institute"/>
            <person name="Lucas S."/>
            <person name="Copeland A."/>
            <person name="Lapidus A."/>
            <person name="Glavina del Rio T."/>
            <person name="Dalin E."/>
            <person name="Tice H."/>
            <person name="Bruce D."/>
            <person name="Goodwin L."/>
            <person name="Pitluck S."/>
            <person name="Sims D."/>
            <person name="Meineke L."/>
            <person name="Brettin T."/>
            <person name="Detter J.C."/>
            <person name="Han C."/>
            <person name="Larimer F."/>
            <person name="Land M."/>
            <person name="Hauser L."/>
            <person name="Kyrpides N."/>
            <person name="Ovchinnikova G."/>
            <person name="Liberton M."/>
            <person name="Stoeckel J."/>
            <person name="Banerjee A."/>
            <person name="Singh A."/>
            <person name="Page L."/>
            <person name="Sato H."/>
            <person name="Zhao L."/>
            <person name="Sherman L."/>
            <person name="Pakrasi H."/>
            <person name="Richardson P."/>
        </authorList>
    </citation>
    <scope>NUCLEOTIDE SEQUENCE</scope>
    <source>
        <strain evidence="4">PCC 7425</strain>
    </source>
</reference>
<sequence length="126" mass="14210">MNNKDVISRKILIADDDDDSRLMLKFILENEGWQVVEARDGKEALEMVWAEQPQVLILDNRMPELTGTEVYQCIQAQGLSLPVILATAYAELKEFALSLGISYFISKPFDMAELLCKVNAAYIHSS</sequence>
<dbReference type="KEGG" id="cyn:Cyan7425_1745"/>
<evidence type="ECO:0000256" key="2">
    <source>
        <dbReference type="PROSITE-ProRule" id="PRU00169"/>
    </source>
</evidence>
<dbReference type="PANTHER" id="PTHR44591">
    <property type="entry name" value="STRESS RESPONSE REGULATOR PROTEIN 1"/>
    <property type="match status" value="1"/>
</dbReference>
<dbReference type="SUPFAM" id="SSF52172">
    <property type="entry name" value="CheY-like"/>
    <property type="match status" value="1"/>
</dbReference>
<name>B8HRC6_CYAP4</name>
<dbReference type="OrthoDB" id="9790669at2"/>
<dbReference type="eggNOG" id="COG0784">
    <property type="taxonomic scope" value="Bacteria"/>
</dbReference>
<evidence type="ECO:0000256" key="1">
    <source>
        <dbReference type="ARBA" id="ARBA00022553"/>
    </source>
</evidence>
<dbReference type="InterPro" id="IPR001789">
    <property type="entry name" value="Sig_transdc_resp-reg_receiver"/>
</dbReference>
<dbReference type="InterPro" id="IPR011006">
    <property type="entry name" value="CheY-like_superfamily"/>
</dbReference>
<dbReference type="PANTHER" id="PTHR44591:SF3">
    <property type="entry name" value="RESPONSE REGULATORY DOMAIN-CONTAINING PROTEIN"/>
    <property type="match status" value="1"/>
</dbReference>
<organism evidence="4">
    <name type="scientific">Cyanothece sp. (strain PCC 7425 / ATCC 29141)</name>
    <dbReference type="NCBI Taxonomy" id="395961"/>
    <lineage>
        <taxon>Bacteria</taxon>
        <taxon>Bacillati</taxon>
        <taxon>Cyanobacteriota</taxon>
        <taxon>Cyanophyceae</taxon>
        <taxon>Gomontiellales</taxon>
        <taxon>Cyanothecaceae</taxon>
        <taxon>Cyanothece</taxon>
    </lineage>
</organism>
<dbReference type="Pfam" id="PF00072">
    <property type="entry name" value="Response_reg"/>
    <property type="match status" value="1"/>
</dbReference>
<dbReference type="GO" id="GO:0000160">
    <property type="term" value="P:phosphorelay signal transduction system"/>
    <property type="evidence" value="ECO:0007669"/>
    <property type="project" value="InterPro"/>
</dbReference>
<dbReference type="InterPro" id="IPR050595">
    <property type="entry name" value="Bact_response_regulator"/>
</dbReference>
<dbReference type="AlphaFoldDB" id="B8HRC6"/>
<dbReference type="EMBL" id="CP001344">
    <property type="protein sequence ID" value="ACL44114.1"/>
    <property type="molecule type" value="Genomic_DNA"/>
</dbReference>
<dbReference type="SMART" id="SM00448">
    <property type="entry name" value="REC"/>
    <property type="match status" value="1"/>
</dbReference>
<evidence type="ECO:0000313" key="4">
    <source>
        <dbReference type="EMBL" id="ACL44114.1"/>
    </source>
</evidence>
<feature type="domain" description="Response regulatory" evidence="3">
    <location>
        <begin position="10"/>
        <end position="122"/>
    </location>
</feature>
<dbReference type="HOGENOM" id="CLU_000445_69_8_3"/>
<evidence type="ECO:0000259" key="3">
    <source>
        <dbReference type="PROSITE" id="PS50110"/>
    </source>
</evidence>
<keyword evidence="1 2" id="KW-0597">Phosphoprotein</keyword>
<dbReference type="PROSITE" id="PS50110">
    <property type="entry name" value="RESPONSE_REGULATORY"/>
    <property type="match status" value="1"/>
</dbReference>
<accession>B8HRC6</accession>
<feature type="modified residue" description="4-aspartylphosphate" evidence="2">
    <location>
        <position position="59"/>
    </location>
</feature>
<proteinExistence type="predicted"/>
<dbReference type="CDD" id="cd00156">
    <property type="entry name" value="REC"/>
    <property type="match status" value="1"/>
</dbReference>
<dbReference type="STRING" id="395961.Cyan7425_1745"/>
<dbReference type="Gene3D" id="3.40.50.2300">
    <property type="match status" value="1"/>
</dbReference>
<gene>
    <name evidence="4" type="ordered locus">Cyan7425_1745</name>
</gene>
<protein>
    <submittedName>
        <fullName evidence="4">Response regulator receiver protein</fullName>
    </submittedName>
</protein>